<dbReference type="EMBL" id="KN830338">
    <property type="protein sequence ID" value="KIK72884.1"/>
    <property type="molecule type" value="Genomic_DNA"/>
</dbReference>
<dbReference type="InParanoid" id="A0A0D0CZI6"/>
<proteinExistence type="predicted"/>
<gene>
    <name evidence="1" type="ORF">PAXRUDRAFT_21478</name>
</gene>
<protein>
    <submittedName>
        <fullName evidence="1">Uncharacterized protein</fullName>
    </submittedName>
</protein>
<sequence>MSDGCLPDGTPQSLYFPDGHQHTGKFKGMAQILKEHGFANVDKLKAQVLFNQPDFMDVSSLLKILCLSRGF</sequence>
<reference evidence="1 2" key="1">
    <citation type="submission" date="2014-04" db="EMBL/GenBank/DDBJ databases">
        <authorList>
            <consortium name="DOE Joint Genome Institute"/>
            <person name="Kuo A."/>
            <person name="Kohler A."/>
            <person name="Jargeat P."/>
            <person name="Nagy L.G."/>
            <person name="Floudas D."/>
            <person name="Copeland A."/>
            <person name="Barry K.W."/>
            <person name="Cichocki N."/>
            <person name="Veneault-Fourrey C."/>
            <person name="LaButti K."/>
            <person name="Lindquist E.A."/>
            <person name="Lipzen A."/>
            <person name="Lundell T."/>
            <person name="Morin E."/>
            <person name="Murat C."/>
            <person name="Sun H."/>
            <person name="Tunlid A."/>
            <person name="Henrissat B."/>
            <person name="Grigoriev I.V."/>
            <person name="Hibbett D.S."/>
            <person name="Martin F."/>
            <person name="Nordberg H.P."/>
            <person name="Cantor M.N."/>
            <person name="Hua S.X."/>
        </authorList>
    </citation>
    <scope>NUCLEOTIDE SEQUENCE [LARGE SCALE GENOMIC DNA]</scope>
    <source>
        <strain evidence="1 2">Ve08.2h10</strain>
    </source>
</reference>
<dbReference type="AlphaFoldDB" id="A0A0D0CZI6"/>
<organism evidence="1 2">
    <name type="scientific">Paxillus rubicundulus Ve08.2h10</name>
    <dbReference type="NCBI Taxonomy" id="930991"/>
    <lineage>
        <taxon>Eukaryota</taxon>
        <taxon>Fungi</taxon>
        <taxon>Dikarya</taxon>
        <taxon>Basidiomycota</taxon>
        <taxon>Agaricomycotina</taxon>
        <taxon>Agaricomycetes</taxon>
        <taxon>Agaricomycetidae</taxon>
        <taxon>Boletales</taxon>
        <taxon>Paxilineae</taxon>
        <taxon>Paxillaceae</taxon>
        <taxon>Paxillus</taxon>
    </lineage>
</organism>
<evidence type="ECO:0000313" key="1">
    <source>
        <dbReference type="EMBL" id="KIK72884.1"/>
    </source>
</evidence>
<dbReference type="HOGENOM" id="CLU_2740804_0_0_1"/>
<name>A0A0D0CZI6_9AGAM</name>
<accession>A0A0D0CZI6</accession>
<evidence type="ECO:0000313" key="2">
    <source>
        <dbReference type="Proteomes" id="UP000054538"/>
    </source>
</evidence>
<dbReference type="Proteomes" id="UP000054538">
    <property type="component" value="Unassembled WGS sequence"/>
</dbReference>
<keyword evidence="2" id="KW-1185">Reference proteome</keyword>
<reference evidence="2" key="2">
    <citation type="submission" date="2015-01" db="EMBL/GenBank/DDBJ databases">
        <title>Evolutionary Origins and Diversification of the Mycorrhizal Mutualists.</title>
        <authorList>
            <consortium name="DOE Joint Genome Institute"/>
            <consortium name="Mycorrhizal Genomics Consortium"/>
            <person name="Kohler A."/>
            <person name="Kuo A."/>
            <person name="Nagy L.G."/>
            <person name="Floudas D."/>
            <person name="Copeland A."/>
            <person name="Barry K.W."/>
            <person name="Cichocki N."/>
            <person name="Veneault-Fourrey C."/>
            <person name="LaButti K."/>
            <person name="Lindquist E.A."/>
            <person name="Lipzen A."/>
            <person name="Lundell T."/>
            <person name="Morin E."/>
            <person name="Murat C."/>
            <person name="Riley R."/>
            <person name="Ohm R."/>
            <person name="Sun H."/>
            <person name="Tunlid A."/>
            <person name="Henrissat B."/>
            <person name="Grigoriev I.V."/>
            <person name="Hibbett D.S."/>
            <person name="Martin F."/>
        </authorList>
    </citation>
    <scope>NUCLEOTIDE SEQUENCE [LARGE SCALE GENOMIC DNA]</scope>
    <source>
        <strain evidence="2">Ve08.2h10</strain>
    </source>
</reference>
<dbReference type="OrthoDB" id="2690051at2759"/>